<gene>
    <name evidence="10" type="ORF">WOLCODRAFT_140699</name>
</gene>
<protein>
    <recommendedName>
        <fullName evidence="12">ER transporter 6TM N-terminal domain-containing protein</fullName>
    </recommendedName>
</protein>
<feature type="transmembrane region" description="Helical" evidence="6">
    <location>
        <begin position="223"/>
        <end position="242"/>
    </location>
</feature>
<dbReference type="OMA" id="DTHIPSY"/>
<evidence type="ECO:0000313" key="10">
    <source>
        <dbReference type="EMBL" id="PCH37055.1"/>
    </source>
</evidence>
<feature type="transmembrane region" description="Helical" evidence="6">
    <location>
        <begin position="709"/>
        <end position="732"/>
    </location>
</feature>
<evidence type="ECO:0000256" key="6">
    <source>
        <dbReference type="SAM" id="Phobius"/>
    </source>
</evidence>
<feature type="transmembrane region" description="Helical" evidence="6">
    <location>
        <begin position="50"/>
        <end position="67"/>
    </location>
</feature>
<keyword evidence="11" id="KW-1185">Reference proteome</keyword>
<evidence type="ECO:0000256" key="3">
    <source>
        <dbReference type="ARBA" id="ARBA00022989"/>
    </source>
</evidence>
<dbReference type="InterPro" id="IPR049453">
    <property type="entry name" value="Memb_transporter_dom"/>
</dbReference>
<keyword evidence="3 6" id="KW-1133">Transmembrane helix</keyword>
<dbReference type="PANTHER" id="PTHR37994:SF3">
    <property type="entry name" value="ER TRANSPORTER 6TM N-TERMINAL DOMAIN-CONTAINING PROTEIN"/>
    <property type="match status" value="1"/>
</dbReference>
<name>A0A2H3J5W0_WOLCO</name>
<dbReference type="Pfam" id="PF10334">
    <property type="entry name" value="BRE4"/>
    <property type="match status" value="1"/>
</dbReference>
<proteinExistence type="predicted"/>
<dbReference type="EMBL" id="KB467909">
    <property type="protein sequence ID" value="PCH37055.1"/>
    <property type="molecule type" value="Genomic_DNA"/>
</dbReference>
<feature type="region of interest" description="Disordered" evidence="5">
    <location>
        <begin position="1"/>
        <end position="29"/>
    </location>
</feature>
<feature type="domain" description="Putative ER transporter 6TM N-terminal" evidence="8">
    <location>
        <begin position="34"/>
        <end position="484"/>
    </location>
</feature>
<dbReference type="InterPro" id="IPR018823">
    <property type="entry name" value="ArAE_2_N"/>
</dbReference>
<feature type="transmembrane region" description="Helical" evidence="6">
    <location>
        <begin position="191"/>
        <end position="211"/>
    </location>
</feature>
<dbReference type="GO" id="GO:0016020">
    <property type="term" value="C:membrane"/>
    <property type="evidence" value="ECO:0007669"/>
    <property type="project" value="UniProtKB-SubCell"/>
</dbReference>
<sequence length="1044" mass="113886">MSSAASSGSPRPSMAKGKRPDSASVASSSPLDKLPAWVSTNLRSRRSWKTLVRCWIASWVSFVIILPDKSLRTLGNAAFFALIGSMIMPPNMPIQMFLFAMMTLVIGLCLGWAFGAAAMRAALAVRNEVLVRQTLQKVQQSAAGLADPDALYVVSIFRGAFLDTHSTVLFGVFLGVGAFLFALMRAYAPRLIIMSVFGTIALDILCSYGPLFPIPQYTLLNSILTPLACYVAIGMILISLFFPESLNHSLLNSASELLGQIQTLVVVQDEVLTTPASELLPGGTTLTKVTSVRDEMLTGLQGFISQLSLINLEFSWGKWNGDDVKSLDRPLAAVASRLAALQGFAKLLGKAFDGSAGASRASVDGTRSANTGAGAGADASANTAQGDMLGDAEVIMQLRNRHRSTGPPISDVIPVLRDATRELREACAGAAGACRAVIISVNTKRYGRDAAANLDANIKALDAAEERLAGVLTAFKERDRLALVEPFRDVLDEERQRQRADKPALGQRATEAPLRALYLSYVFAANMVAVAQAVKALVESVGETATRRRKNRLWAPKGLRMIGKALTQRGNASDQATGEDPVPPEETGAKEREERQYRRDPDGRPPSNIFQHAANVLHAVYQWAKTPEAMFAFKYALLTIALWIPQVCKSSAGFVYDQKGVWALIMAQTTLNIYAADQIWNYMLRLLGTFIGALYGLVCWYIGSARGNGNPYGLAACVGVFLVPVMFARLFAPMQVLPGVLMVATTFALVVGYSWLDGHLVIVGNVGIGWSVAWRRWVLVTIGCVASFIVMILPPSSARKSVRLRCASTISSLSYIYSHLMAAWIDDAEAGKEEQPGFTATRAEWIAVFREKLISVVQQIQALRSQAAIAKFEGSIRGAWPYKEYNRLVEVESEMAGNLAVIGGSLVQLEPQTRIALLRHTKVINPNFISDVMSAFLLISQSLRTGEPLHQTQYQNLVDRVFYHGDADLPSLKLDEELRDSMRIEQLESVSSYEYMFYASAVVAVFQLLLNLNEARSIAAELCGEVPMEGFGRWKERHDRVSSI</sequence>
<dbReference type="AlphaFoldDB" id="A0A2H3J5W0"/>
<evidence type="ECO:0000256" key="4">
    <source>
        <dbReference type="ARBA" id="ARBA00023136"/>
    </source>
</evidence>
<reference evidence="10 11" key="1">
    <citation type="journal article" date="2012" name="Science">
        <title>The Paleozoic origin of enzymatic lignin decomposition reconstructed from 31 fungal genomes.</title>
        <authorList>
            <person name="Floudas D."/>
            <person name="Binder M."/>
            <person name="Riley R."/>
            <person name="Barry K."/>
            <person name="Blanchette R.A."/>
            <person name="Henrissat B."/>
            <person name="Martinez A.T."/>
            <person name="Otillar R."/>
            <person name="Spatafora J.W."/>
            <person name="Yadav J.S."/>
            <person name="Aerts A."/>
            <person name="Benoit I."/>
            <person name="Boyd A."/>
            <person name="Carlson A."/>
            <person name="Copeland A."/>
            <person name="Coutinho P.M."/>
            <person name="de Vries R.P."/>
            <person name="Ferreira P."/>
            <person name="Findley K."/>
            <person name="Foster B."/>
            <person name="Gaskell J."/>
            <person name="Glotzer D."/>
            <person name="Gorecki P."/>
            <person name="Heitman J."/>
            <person name="Hesse C."/>
            <person name="Hori C."/>
            <person name="Igarashi K."/>
            <person name="Jurgens J.A."/>
            <person name="Kallen N."/>
            <person name="Kersten P."/>
            <person name="Kohler A."/>
            <person name="Kuees U."/>
            <person name="Kumar T.K.A."/>
            <person name="Kuo A."/>
            <person name="LaButti K."/>
            <person name="Larrondo L.F."/>
            <person name="Lindquist E."/>
            <person name="Ling A."/>
            <person name="Lombard V."/>
            <person name="Lucas S."/>
            <person name="Lundell T."/>
            <person name="Martin R."/>
            <person name="McLaughlin D.J."/>
            <person name="Morgenstern I."/>
            <person name="Morin E."/>
            <person name="Murat C."/>
            <person name="Nagy L.G."/>
            <person name="Nolan M."/>
            <person name="Ohm R.A."/>
            <person name="Patyshakuliyeva A."/>
            <person name="Rokas A."/>
            <person name="Ruiz-Duenas F.J."/>
            <person name="Sabat G."/>
            <person name="Salamov A."/>
            <person name="Samejima M."/>
            <person name="Schmutz J."/>
            <person name="Slot J.C."/>
            <person name="St John F."/>
            <person name="Stenlid J."/>
            <person name="Sun H."/>
            <person name="Sun S."/>
            <person name="Syed K."/>
            <person name="Tsang A."/>
            <person name="Wiebenga A."/>
            <person name="Young D."/>
            <person name="Pisabarro A."/>
            <person name="Eastwood D.C."/>
            <person name="Martin F."/>
            <person name="Cullen D."/>
            <person name="Grigoriev I.V."/>
            <person name="Hibbett D.S."/>
        </authorList>
    </citation>
    <scope>NUCLEOTIDE SEQUENCE [LARGE SCALE GENOMIC DNA]</scope>
    <source>
        <strain evidence="10 11">MD-104</strain>
    </source>
</reference>
<keyword evidence="2 6" id="KW-0812">Transmembrane</keyword>
<evidence type="ECO:0000256" key="2">
    <source>
        <dbReference type="ARBA" id="ARBA00022692"/>
    </source>
</evidence>
<dbReference type="OrthoDB" id="2274698at2759"/>
<accession>A0A2H3J5W0</accession>
<dbReference type="Pfam" id="PF13515">
    <property type="entry name" value="FUSC_2"/>
    <property type="match status" value="1"/>
</dbReference>
<feature type="compositionally biased region" description="Low complexity" evidence="5">
    <location>
        <begin position="1"/>
        <end position="15"/>
    </location>
</feature>
<feature type="region of interest" description="Disordered" evidence="5">
    <location>
        <begin position="356"/>
        <end position="381"/>
    </location>
</feature>
<dbReference type="Proteomes" id="UP000218811">
    <property type="component" value="Unassembled WGS sequence"/>
</dbReference>
<keyword evidence="4 6" id="KW-0472">Membrane</keyword>
<dbReference type="InterPro" id="IPR018820">
    <property type="entry name" value="BRE4-related_DUF2421"/>
</dbReference>
<feature type="domain" description="Integral membrane bound transporter" evidence="9">
    <location>
        <begin position="657"/>
        <end position="790"/>
    </location>
</feature>
<feature type="compositionally biased region" description="Low complexity" evidence="5">
    <location>
        <begin position="368"/>
        <end position="381"/>
    </location>
</feature>
<dbReference type="Pfam" id="PF10337">
    <property type="entry name" value="ArAE_2_N"/>
    <property type="match status" value="1"/>
</dbReference>
<feature type="transmembrane region" description="Helical" evidence="6">
    <location>
        <begin position="167"/>
        <end position="184"/>
    </location>
</feature>
<evidence type="ECO:0000256" key="1">
    <source>
        <dbReference type="ARBA" id="ARBA00004141"/>
    </source>
</evidence>
<feature type="transmembrane region" description="Helical" evidence="6">
    <location>
        <begin position="96"/>
        <end position="119"/>
    </location>
</feature>
<evidence type="ECO:0000259" key="9">
    <source>
        <dbReference type="Pfam" id="PF13515"/>
    </source>
</evidence>
<dbReference type="STRING" id="742152.A0A2H3J5W0"/>
<evidence type="ECO:0000259" key="7">
    <source>
        <dbReference type="Pfam" id="PF10334"/>
    </source>
</evidence>
<evidence type="ECO:0000259" key="8">
    <source>
        <dbReference type="Pfam" id="PF10337"/>
    </source>
</evidence>
<feature type="domain" description="DUF2421" evidence="7">
    <location>
        <begin position="795"/>
        <end position="1025"/>
    </location>
</feature>
<feature type="compositionally biased region" description="Basic and acidic residues" evidence="5">
    <location>
        <begin position="587"/>
        <end position="603"/>
    </location>
</feature>
<feature type="transmembrane region" description="Helical" evidence="6">
    <location>
        <begin position="776"/>
        <end position="794"/>
    </location>
</feature>
<evidence type="ECO:0000313" key="11">
    <source>
        <dbReference type="Proteomes" id="UP000218811"/>
    </source>
</evidence>
<organism evidence="10 11">
    <name type="scientific">Wolfiporia cocos (strain MD-104)</name>
    <name type="common">Brown rot fungus</name>
    <dbReference type="NCBI Taxonomy" id="742152"/>
    <lineage>
        <taxon>Eukaryota</taxon>
        <taxon>Fungi</taxon>
        <taxon>Dikarya</taxon>
        <taxon>Basidiomycota</taxon>
        <taxon>Agaricomycotina</taxon>
        <taxon>Agaricomycetes</taxon>
        <taxon>Polyporales</taxon>
        <taxon>Phaeolaceae</taxon>
        <taxon>Wolfiporia</taxon>
    </lineage>
</organism>
<dbReference type="PANTHER" id="PTHR37994">
    <property type="entry name" value="ARAE_2_N DOMAIN-CONTAINING PROTEIN-RELATED"/>
    <property type="match status" value="1"/>
</dbReference>
<feature type="transmembrane region" description="Helical" evidence="6">
    <location>
        <begin position="682"/>
        <end position="703"/>
    </location>
</feature>
<comment type="subcellular location">
    <subcellularLocation>
        <location evidence="1">Membrane</location>
        <topology evidence="1">Multi-pass membrane protein</topology>
    </subcellularLocation>
</comment>
<evidence type="ECO:0000256" key="5">
    <source>
        <dbReference type="SAM" id="MobiDB-lite"/>
    </source>
</evidence>
<feature type="region of interest" description="Disordered" evidence="5">
    <location>
        <begin position="567"/>
        <end position="606"/>
    </location>
</feature>
<evidence type="ECO:0008006" key="12">
    <source>
        <dbReference type="Google" id="ProtNLM"/>
    </source>
</evidence>